<dbReference type="InterPro" id="IPR025841">
    <property type="entry name" value="CP_ATPgrasp_2"/>
</dbReference>
<dbReference type="EMBL" id="BAAAPN010000056">
    <property type="protein sequence ID" value="GAA1765590.1"/>
    <property type="molecule type" value="Genomic_DNA"/>
</dbReference>
<feature type="domain" description="Circularly permuted ATP-grasp type 2" evidence="2">
    <location>
        <begin position="68"/>
        <end position="443"/>
    </location>
</feature>
<keyword evidence="4" id="KW-1185">Reference proteome</keyword>
<reference evidence="3 4" key="1">
    <citation type="journal article" date="2019" name="Int. J. Syst. Evol. Microbiol.">
        <title>The Global Catalogue of Microorganisms (GCM) 10K type strain sequencing project: providing services to taxonomists for standard genome sequencing and annotation.</title>
        <authorList>
            <consortium name="The Broad Institute Genomics Platform"/>
            <consortium name="The Broad Institute Genome Sequencing Center for Infectious Disease"/>
            <person name="Wu L."/>
            <person name="Ma J."/>
        </authorList>
    </citation>
    <scope>NUCLEOTIDE SEQUENCE [LARGE SCALE GENOMIC DNA]</scope>
    <source>
        <strain evidence="3 4">JCM 15591</strain>
    </source>
</reference>
<dbReference type="Pfam" id="PF04168">
    <property type="entry name" value="Alpha-E"/>
    <property type="match status" value="1"/>
</dbReference>
<gene>
    <name evidence="3" type="ORF">GCM10009810_25620</name>
</gene>
<proteinExistence type="predicted"/>
<dbReference type="PANTHER" id="PTHR34595:SF2">
    <property type="entry name" value="BLR2978 PROTEIN"/>
    <property type="match status" value="1"/>
</dbReference>
<comment type="caution">
    <text evidence="3">The sequence shown here is derived from an EMBL/GenBank/DDBJ whole genome shotgun (WGS) entry which is preliminary data.</text>
</comment>
<dbReference type="InterPro" id="IPR051680">
    <property type="entry name" value="ATP-dep_Glu-Cys_Ligase-2"/>
</dbReference>
<dbReference type="SUPFAM" id="SSF56059">
    <property type="entry name" value="Glutathione synthetase ATP-binding domain-like"/>
    <property type="match status" value="1"/>
</dbReference>
<evidence type="ECO:0000259" key="2">
    <source>
        <dbReference type="Pfam" id="PF14403"/>
    </source>
</evidence>
<evidence type="ECO:0000313" key="3">
    <source>
        <dbReference type="EMBL" id="GAA1765590.1"/>
    </source>
</evidence>
<dbReference type="Gene3D" id="3.30.1490.270">
    <property type="match status" value="1"/>
</dbReference>
<sequence length="817" mass="87963">MTSDPVAAAVADLGLKGLLAARAEARRQIQDDGIRFGAMASPTAPGEVPADDPRWHTQGRNWAIDPLPIVIGSAQWARLHAGLEQRARLLDLILTDLYNGRALLHRGLIPPEVVLGHPGFVPQADGLHQAGPHQLVLTGADLGQHADGEWHVLADRSGLPIGAGYAMATRRITTRVMAGLHREVTLARMRGFFHTMTAALQRLDPHGDGPTKAVLLSAGTDSDTAYEHGFLATLLGVPLAIAEDLTMRDGRVVITAGDRHEAVDVIYRRVLAREADPLDLRSSERGIPGLLEATRRRMVGVANPIGAEVLDNPGLLPYLPALARDLLGEDLLLTSAPTWWCGDEAGRRHALAGLDTLIFKRFGHDQPTVTLCGWQLSAARRSELAARIEAAPWAWAAQDALRASETTVVTPTGLESRHFVLRTFGVATPNGYDLLPGGLARVAKDADAFVMPSFEATIAKDVWVLAPDEPARAEATRAPEGDLALPALVRRHTFPPRVAENLFWVGRYCERADGTTRLLRVADDLVEDYAGRPGTTGHATMAALLDALAALTRIERREPEAPETYVRRVLADAGRRGTIAYAASRLVAAAQEVRDNVPHDLWHVLARLERTIAIETPASEQLQHQLFDVLESTLAVAGIVAESMVRDESWGYIEAGARLERAVATSGLLRQTVGRALPFIIDGQLAESVLDVGASIITHRRRTLSGQGPAIPAQSAIALLLTDEHNPRSVAFSLGRLECALGVVGDAELAAAIGSTLARLRTVDVVELASGDRPAVTDRLNNLTRELYAVSAALSRKHFARAARPRALPTQQTVGAR</sequence>
<evidence type="ECO:0000313" key="4">
    <source>
        <dbReference type="Proteomes" id="UP001501475"/>
    </source>
</evidence>
<name>A0ABN2KU49_9MICO</name>
<dbReference type="InterPro" id="IPR007296">
    <property type="entry name" value="DUF403"/>
</dbReference>
<dbReference type="Proteomes" id="UP001501475">
    <property type="component" value="Unassembled WGS sequence"/>
</dbReference>
<organism evidence="3 4">
    <name type="scientific">Nostocoides vanveenii</name>
    <dbReference type="NCBI Taxonomy" id="330835"/>
    <lineage>
        <taxon>Bacteria</taxon>
        <taxon>Bacillati</taxon>
        <taxon>Actinomycetota</taxon>
        <taxon>Actinomycetes</taxon>
        <taxon>Micrococcales</taxon>
        <taxon>Intrasporangiaceae</taxon>
        <taxon>Nostocoides</taxon>
    </lineage>
</organism>
<dbReference type="PANTHER" id="PTHR34595">
    <property type="entry name" value="BLR5612 PROTEIN"/>
    <property type="match status" value="1"/>
</dbReference>
<dbReference type="RefSeq" id="WP_344066978.1">
    <property type="nucleotide sequence ID" value="NZ_BAAAPN010000056.1"/>
</dbReference>
<feature type="domain" description="DUF403" evidence="1">
    <location>
        <begin position="495"/>
        <end position="799"/>
    </location>
</feature>
<dbReference type="Gene3D" id="3.40.50.11290">
    <property type="match status" value="1"/>
</dbReference>
<accession>A0ABN2KU49</accession>
<dbReference type="Pfam" id="PF14403">
    <property type="entry name" value="CP_ATPgrasp_2"/>
    <property type="match status" value="1"/>
</dbReference>
<evidence type="ECO:0000259" key="1">
    <source>
        <dbReference type="Pfam" id="PF04168"/>
    </source>
</evidence>
<protein>
    <submittedName>
        <fullName evidence="3">Circularly permuted type 2 ATP-grasp protein</fullName>
    </submittedName>
</protein>